<dbReference type="RefSeq" id="WP_083477858.1">
    <property type="nucleotide sequence ID" value="NZ_AZDQ01000003.1"/>
</dbReference>
<name>A0A2K9HKY6_9LACO</name>
<dbReference type="STRING" id="1423720.FC67_GL000971"/>
<dbReference type="GO" id="GO:0003677">
    <property type="term" value="F:DNA binding"/>
    <property type="evidence" value="ECO:0007669"/>
    <property type="project" value="UniProtKB-KW"/>
</dbReference>
<dbReference type="AlphaFoldDB" id="A0A2K9HKY6"/>
<dbReference type="InterPro" id="IPR010982">
    <property type="entry name" value="Lambda_DNA-bd_dom_sf"/>
</dbReference>
<dbReference type="SMART" id="SM00530">
    <property type="entry name" value="HTH_XRE"/>
    <property type="match status" value="1"/>
</dbReference>
<dbReference type="OrthoDB" id="9805856at2"/>
<keyword evidence="2" id="KW-0812">Transmembrane</keyword>
<proteinExistence type="predicted"/>
<dbReference type="Gene3D" id="1.10.260.40">
    <property type="entry name" value="lambda repressor-like DNA-binding domains"/>
    <property type="match status" value="1"/>
</dbReference>
<evidence type="ECO:0000313" key="5">
    <source>
        <dbReference type="Proteomes" id="UP000234653"/>
    </source>
</evidence>
<dbReference type="SUPFAM" id="SSF47413">
    <property type="entry name" value="lambda repressor-like DNA-binding domains"/>
    <property type="match status" value="1"/>
</dbReference>
<evidence type="ECO:0000259" key="3">
    <source>
        <dbReference type="PROSITE" id="PS50943"/>
    </source>
</evidence>
<dbReference type="EMBL" id="CP018867">
    <property type="protein sequence ID" value="AUI71595.1"/>
    <property type="molecule type" value="Genomic_DNA"/>
</dbReference>
<feature type="transmembrane region" description="Helical" evidence="2">
    <location>
        <begin position="85"/>
        <end position="106"/>
    </location>
</feature>
<dbReference type="CDD" id="cd00093">
    <property type="entry name" value="HTH_XRE"/>
    <property type="match status" value="1"/>
</dbReference>
<dbReference type="Proteomes" id="UP000234653">
    <property type="component" value="Chromosome"/>
</dbReference>
<keyword evidence="1" id="KW-0238">DNA-binding</keyword>
<sequence length="250" mass="29094">MELNEQLRRYRKQNNLTQKDLAQKLNVSDKTVSSWETGRTYPDISLLINLSSILKVSLDEFLKGDIKTVNKIDKDLKLKIVYKKWLIVAVIFMTMVFGGFIFLSTYQYKNVLVDRFNPLLQEKIGYATIPTEESASESDYTKVSLGKNKTKKVLGSPYKNMVVTDNAWGDSMFLSFYGGLSPKNKSYAMVKHRGIYVSRINFIDWETIPRSIRNNMYKDYSEYRDMYQMWRESKSKGNDSAIFTVQTGKY</sequence>
<gene>
    <name evidence="4" type="ORF">LA20249_05095</name>
</gene>
<keyword evidence="5" id="KW-1185">Reference proteome</keyword>
<dbReference type="PANTHER" id="PTHR46558">
    <property type="entry name" value="TRACRIPTIONAL REGULATORY PROTEIN-RELATED-RELATED"/>
    <property type="match status" value="1"/>
</dbReference>
<reference evidence="4 5" key="1">
    <citation type="submission" date="2016-12" db="EMBL/GenBank/DDBJ databases">
        <title>The whole genome sequencing and assembly of Lactobacillus alimentarius DSM 20249T strain.</title>
        <authorList>
            <person name="Lee Y.-J."/>
            <person name="Yi H."/>
            <person name="Bahn Y.-S."/>
            <person name="Kim J.F."/>
            <person name="Lee D.-W."/>
        </authorList>
    </citation>
    <scope>NUCLEOTIDE SEQUENCE [LARGE SCALE GENOMIC DNA]</scope>
    <source>
        <strain evidence="4 5">DSM 20249</strain>
    </source>
</reference>
<dbReference type="KEGG" id="lali:LA20249_05095"/>
<evidence type="ECO:0000313" key="4">
    <source>
        <dbReference type="EMBL" id="AUI71595.1"/>
    </source>
</evidence>
<feature type="domain" description="HTH cro/C1-type" evidence="3">
    <location>
        <begin position="7"/>
        <end position="61"/>
    </location>
</feature>
<keyword evidence="2" id="KW-1133">Transmembrane helix</keyword>
<dbReference type="Pfam" id="PF01381">
    <property type="entry name" value="HTH_3"/>
    <property type="match status" value="1"/>
</dbReference>
<organism evidence="4 5">
    <name type="scientific">Companilactobacillus alimentarius DSM 20249</name>
    <dbReference type="NCBI Taxonomy" id="1423720"/>
    <lineage>
        <taxon>Bacteria</taxon>
        <taxon>Bacillati</taxon>
        <taxon>Bacillota</taxon>
        <taxon>Bacilli</taxon>
        <taxon>Lactobacillales</taxon>
        <taxon>Lactobacillaceae</taxon>
        <taxon>Companilactobacillus</taxon>
    </lineage>
</organism>
<evidence type="ECO:0000256" key="2">
    <source>
        <dbReference type="SAM" id="Phobius"/>
    </source>
</evidence>
<evidence type="ECO:0000256" key="1">
    <source>
        <dbReference type="ARBA" id="ARBA00023125"/>
    </source>
</evidence>
<protein>
    <recommendedName>
        <fullName evidence="3">HTH cro/C1-type domain-containing protein</fullName>
    </recommendedName>
</protein>
<dbReference type="InterPro" id="IPR001387">
    <property type="entry name" value="Cro/C1-type_HTH"/>
</dbReference>
<keyword evidence="2" id="KW-0472">Membrane</keyword>
<dbReference type="PROSITE" id="PS50943">
    <property type="entry name" value="HTH_CROC1"/>
    <property type="match status" value="1"/>
</dbReference>
<dbReference type="PANTHER" id="PTHR46558:SF15">
    <property type="entry name" value="HELIX-TURN-HELIX DOMAIN PROTEIN"/>
    <property type="match status" value="1"/>
</dbReference>
<accession>A0A2K9HKY6</accession>